<evidence type="ECO:0000256" key="3">
    <source>
        <dbReference type="ARBA" id="ARBA00022692"/>
    </source>
</evidence>
<evidence type="ECO:0000259" key="6">
    <source>
        <dbReference type="Pfam" id="PF04884"/>
    </source>
</evidence>
<keyword evidence="4" id="KW-1133">Transmembrane helix</keyword>
<dbReference type="Pfam" id="PF04884">
    <property type="entry name" value="UVB_sens_prot"/>
    <property type="match status" value="1"/>
</dbReference>
<organism evidence="7 8">
    <name type="scientific">Euphydryas editha</name>
    <name type="common">Edith's checkerspot</name>
    <dbReference type="NCBI Taxonomy" id="104508"/>
    <lineage>
        <taxon>Eukaryota</taxon>
        <taxon>Metazoa</taxon>
        <taxon>Ecdysozoa</taxon>
        <taxon>Arthropoda</taxon>
        <taxon>Hexapoda</taxon>
        <taxon>Insecta</taxon>
        <taxon>Pterygota</taxon>
        <taxon>Neoptera</taxon>
        <taxon>Endopterygota</taxon>
        <taxon>Lepidoptera</taxon>
        <taxon>Glossata</taxon>
        <taxon>Ditrysia</taxon>
        <taxon>Papilionoidea</taxon>
        <taxon>Nymphalidae</taxon>
        <taxon>Nymphalinae</taxon>
        <taxon>Euphydryas</taxon>
    </lineage>
</organism>
<dbReference type="PANTHER" id="PTHR12770:SF31">
    <property type="entry name" value="RUS FAMILY MEMBER 1"/>
    <property type="match status" value="1"/>
</dbReference>
<comment type="similarity">
    <text evidence="2">Belongs to the RUS1 family.</text>
</comment>
<keyword evidence="5" id="KW-0472">Membrane</keyword>
<comment type="caution">
    <text evidence="7">The sequence shown here is derived from an EMBL/GenBank/DDBJ whole genome shotgun (WGS) entry which is preliminary data.</text>
</comment>
<comment type="subcellular location">
    <subcellularLocation>
        <location evidence="1">Membrane</location>
    </subcellularLocation>
</comment>
<evidence type="ECO:0000313" key="7">
    <source>
        <dbReference type="EMBL" id="CAH2103827.1"/>
    </source>
</evidence>
<dbReference type="InterPro" id="IPR054549">
    <property type="entry name" value="UVB_sens_RUS_dom"/>
</dbReference>
<gene>
    <name evidence="7" type="ORF">EEDITHA_LOCUS18290</name>
</gene>
<sequence length="125" mass="13797">MKSHDGDILVKEKYGSSAKERYFVKPPDQLDVVVYENEKYNDMATVFSKIFLPQGYPDSVSKDYIAYQIWDTAQAFCSTITGILATQEVLRGVGVGDTTATPLAATVTWVIKDGCGHLGKGCYCR</sequence>
<name>A0AAU9UXI3_EUPED</name>
<dbReference type="AlphaFoldDB" id="A0AAU9UXI3"/>
<dbReference type="GO" id="GO:0016020">
    <property type="term" value="C:membrane"/>
    <property type="evidence" value="ECO:0007669"/>
    <property type="project" value="UniProtKB-SubCell"/>
</dbReference>
<evidence type="ECO:0000313" key="8">
    <source>
        <dbReference type="Proteomes" id="UP001153954"/>
    </source>
</evidence>
<dbReference type="InterPro" id="IPR006968">
    <property type="entry name" value="RUS_fam"/>
</dbReference>
<protein>
    <recommendedName>
        <fullName evidence="6">Protein root UVB sensitive/RUS domain-containing protein</fullName>
    </recommendedName>
</protein>
<evidence type="ECO:0000256" key="4">
    <source>
        <dbReference type="ARBA" id="ARBA00022989"/>
    </source>
</evidence>
<dbReference type="PANTHER" id="PTHR12770">
    <property type="entry name" value="RUS1 FAMILY PROTEIN C16ORF58"/>
    <property type="match status" value="1"/>
</dbReference>
<dbReference type="Proteomes" id="UP001153954">
    <property type="component" value="Unassembled WGS sequence"/>
</dbReference>
<proteinExistence type="inferred from homology"/>
<accession>A0AAU9UXI3</accession>
<reference evidence="7" key="1">
    <citation type="submission" date="2022-03" db="EMBL/GenBank/DDBJ databases">
        <authorList>
            <person name="Tunstrom K."/>
        </authorList>
    </citation>
    <scope>NUCLEOTIDE SEQUENCE</scope>
</reference>
<keyword evidence="3" id="KW-0812">Transmembrane</keyword>
<evidence type="ECO:0000256" key="1">
    <source>
        <dbReference type="ARBA" id="ARBA00004370"/>
    </source>
</evidence>
<keyword evidence="8" id="KW-1185">Reference proteome</keyword>
<evidence type="ECO:0000256" key="2">
    <source>
        <dbReference type="ARBA" id="ARBA00007558"/>
    </source>
</evidence>
<evidence type="ECO:0000256" key="5">
    <source>
        <dbReference type="ARBA" id="ARBA00023136"/>
    </source>
</evidence>
<dbReference type="EMBL" id="CAKOGL010000026">
    <property type="protein sequence ID" value="CAH2103827.1"/>
    <property type="molecule type" value="Genomic_DNA"/>
</dbReference>
<feature type="domain" description="Protein root UVB sensitive/RUS" evidence="6">
    <location>
        <begin position="39"/>
        <end position="120"/>
    </location>
</feature>